<dbReference type="STRING" id="43265.A0A545WDX8"/>
<keyword evidence="4" id="KW-0274">FAD</keyword>
<sequence length="371" mass="40416">MTEETSNRHIVVIGAGVIGLSITLQLARRGYLVTAVARELPGDWDIDYASPRAGAHFRPVPVKTEQDALENSWMRESYEELKRVAEDPDQKDAGVAFVPAMEYFDTTPTEEELAMFAAWPQYRLLKPEELPRGGLAGSIKAGLTYSAWVIDSPAYLGWLRRQAELSGAVFVRARLGAAQEAAFLAHQHRSHLSLPRVVVNASGVGFNDASCFPSRGQFMLISNSYHSTVSHHSADGHSTVIIPRPLGGAVIGGTKEPHNWSPNDSQSAIDEILRRVSIICPDLPPVQGKDPSSFPAIDVQQAYIGRRPMRKGGLRLEKEDFATPKTSENGLDNEQLSISVVHCYGAGPSGFKIGWAAASRAVALVDQCFTN</sequence>
<dbReference type="PANTHER" id="PTHR11530">
    <property type="entry name" value="D-AMINO ACID OXIDASE"/>
    <property type="match status" value="1"/>
</dbReference>
<dbReference type="Gene3D" id="3.40.50.720">
    <property type="entry name" value="NAD(P)-binding Rossmann-like Domain"/>
    <property type="match status" value="1"/>
</dbReference>
<comment type="similarity">
    <text evidence="2">Belongs to the DAMOX/DASOX family.</text>
</comment>
<accession>A0A545WDX8</accession>
<dbReference type="InterPro" id="IPR023209">
    <property type="entry name" value="DAO"/>
</dbReference>
<dbReference type="PANTHER" id="PTHR11530:SF26">
    <property type="entry name" value="FAD DEPENDENT OXIDOREDUCTASE SUPERFAMILY (AFU_ORTHOLOGUE AFUA_5G13940)"/>
    <property type="match status" value="1"/>
</dbReference>
<dbReference type="AlphaFoldDB" id="A0A545WDX8"/>
<dbReference type="GO" id="GO:0019478">
    <property type="term" value="P:D-amino acid catabolic process"/>
    <property type="evidence" value="ECO:0007669"/>
    <property type="project" value="TreeGrafter"/>
</dbReference>
<keyword evidence="3" id="KW-0285">Flavoprotein</keyword>
<dbReference type="GO" id="GO:0003884">
    <property type="term" value="F:D-amino-acid oxidase activity"/>
    <property type="evidence" value="ECO:0007669"/>
    <property type="project" value="InterPro"/>
</dbReference>
<dbReference type="Gene3D" id="3.30.9.10">
    <property type="entry name" value="D-Amino Acid Oxidase, subunit A, domain 2"/>
    <property type="match status" value="1"/>
</dbReference>
<name>A0A545WDX8_9HYPO</name>
<keyword evidence="5" id="KW-0560">Oxidoreductase</keyword>
<dbReference type="GO" id="GO:0005737">
    <property type="term" value="C:cytoplasm"/>
    <property type="evidence" value="ECO:0007669"/>
    <property type="project" value="TreeGrafter"/>
</dbReference>
<gene>
    <name evidence="7" type="ORF">IF1G_00940</name>
</gene>
<evidence type="ECO:0000256" key="1">
    <source>
        <dbReference type="ARBA" id="ARBA00001974"/>
    </source>
</evidence>
<dbReference type="SUPFAM" id="SSF54373">
    <property type="entry name" value="FAD-linked reductases, C-terminal domain"/>
    <property type="match status" value="1"/>
</dbReference>
<dbReference type="Proteomes" id="UP000315783">
    <property type="component" value="Unassembled WGS sequence"/>
</dbReference>
<comment type="cofactor">
    <cofactor evidence="1">
        <name>FAD</name>
        <dbReference type="ChEBI" id="CHEBI:57692"/>
    </cofactor>
</comment>
<dbReference type="EMBL" id="SPUK01000001">
    <property type="protein sequence ID" value="TQW01009.1"/>
    <property type="molecule type" value="Genomic_DNA"/>
</dbReference>
<dbReference type="SUPFAM" id="SSF51971">
    <property type="entry name" value="Nucleotide-binding domain"/>
    <property type="match status" value="1"/>
</dbReference>
<dbReference type="GO" id="GO:0071949">
    <property type="term" value="F:FAD binding"/>
    <property type="evidence" value="ECO:0007669"/>
    <property type="project" value="InterPro"/>
</dbReference>
<evidence type="ECO:0000259" key="6">
    <source>
        <dbReference type="Pfam" id="PF01266"/>
    </source>
</evidence>
<dbReference type="Pfam" id="PF01266">
    <property type="entry name" value="DAO"/>
    <property type="match status" value="1"/>
</dbReference>
<dbReference type="OrthoDB" id="409956at2759"/>
<proteinExistence type="inferred from homology"/>
<evidence type="ECO:0000313" key="7">
    <source>
        <dbReference type="EMBL" id="TQW01009.1"/>
    </source>
</evidence>
<evidence type="ECO:0000256" key="3">
    <source>
        <dbReference type="ARBA" id="ARBA00022630"/>
    </source>
</evidence>
<dbReference type="InterPro" id="IPR006076">
    <property type="entry name" value="FAD-dep_OxRdtase"/>
</dbReference>
<reference evidence="7 8" key="1">
    <citation type="journal article" date="2019" name="Appl. Microbiol. Biotechnol.">
        <title>Genome sequence of Isaria javanica and comparative genome analysis insights into family S53 peptidase evolution in fungal entomopathogens.</title>
        <authorList>
            <person name="Lin R."/>
            <person name="Zhang X."/>
            <person name="Xin B."/>
            <person name="Zou M."/>
            <person name="Gao Y."/>
            <person name="Qin F."/>
            <person name="Hu Q."/>
            <person name="Xie B."/>
            <person name="Cheng X."/>
        </authorList>
    </citation>
    <scope>NUCLEOTIDE SEQUENCE [LARGE SCALE GENOMIC DNA]</scope>
    <source>
        <strain evidence="7 8">IJ1G</strain>
    </source>
</reference>
<feature type="domain" description="FAD dependent oxidoreductase" evidence="6">
    <location>
        <begin position="10"/>
        <end position="360"/>
    </location>
</feature>
<protein>
    <submittedName>
        <fullName evidence="7">FAD dependent oxidoreductase superfamily</fullName>
    </submittedName>
</protein>
<organism evidence="7 8">
    <name type="scientific">Cordyceps javanica</name>
    <dbReference type="NCBI Taxonomy" id="43265"/>
    <lineage>
        <taxon>Eukaryota</taxon>
        <taxon>Fungi</taxon>
        <taxon>Dikarya</taxon>
        <taxon>Ascomycota</taxon>
        <taxon>Pezizomycotina</taxon>
        <taxon>Sordariomycetes</taxon>
        <taxon>Hypocreomycetidae</taxon>
        <taxon>Hypocreales</taxon>
        <taxon>Cordycipitaceae</taxon>
        <taxon>Cordyceps</taxon>
    </lineage>
</organism>
<comment type="caution">
    <text evidence="7">The sequence shown here is derived from an EMBL/GenBank/DDBJ whole genome shotgun (WGS) entry which is preliminary data.</text>
</comment>
<evidence type="ECO:0000256" key="4">
    <source>
        <dbReference type="ARBA" id="ARBA00022827"/>
    </source>
</evidence>
<evidence type="ECO:0000313" key="8">
    <source>
        <dbReference type="Proteomes" id="UP000315783"/>
    </source>
</evidence>
<evidence type="ECO:0000256" key="5">
    <source>
        <dbReference type="ARBA" id="ARBA00023002"/>
    </source>
</evidence>
<dbReference type="PIRSF" id="PIRSF000189">
    <property type="entry name" value="D-aa_oxidase"/>
    <property type="match status" value="1"/>
</dbReference>
<evidence type="ECO:0000256" key="2">
    <source>
        <dbReference type="ARBA" id="ARBA00006730"/>
    </source>
</evidence>
<keyword evidence="8" id="KW-1185">Reference proteome</keyword>